<reference evidence="2" key="1">
    <citation type="submission" date="2023-06" db="EMBL/GenBank/DDBJ databases">
        <title>Genome-scale phylogeny and comparative genomics of the fungal order Sordariales.</title>
        <authorList>
            <consortium name="Lawrence Berkeley National Laboratory"/>
            <person name="Hensen N."/>
            <person name="Bonometti L."/>
            <person name="Westerberg I."/>
            <person name="Brannstrom I.O."/>
            <person name="Guillou S."/>
            <person name="Cros-Aarteil S."/>
            <person name="Calhoun S."/>
            <person name="Haridas S."/>
            <person name="Kuo A."/>
            <person name="Mondo S."/>
            <person name="Pangilinan J."/>
            <person name="Riley R."/>
            <person name="Labutti K."/>
            <person name="Andreopoulos B."/>
            <person name="Lipzen A."/>
            <person name="Chen C."/>
            <person name="Yanf M."/>
            <person name="Daum C."/>
            <person name="Ng V."/>
            <person name="Clum A."/>
            <person name="Steindorff A."/>
            <person name="Ohm R."/>
            <person name="Martin F."/>
            <person name="Silar P."/>
            <person name="Natvig D."/>
            <person name="Lalanne C."/>
            <person name="Gautier V."/>
            <person name="Ament-Velasquez S.L."/>
            <person name="Kruys A."/>
            <person name="Hutchinson M.I."/>
            <person name="Powell A.J."/>
            <person name="Barry K."/>
            <person name="Miller A.N."/>
            <person name="Grigoriev I.V."/>
            <person name="Debuchy R."/>
            <person name="Gladieux P."/>
            <person name="Thoren M.H."/>
            <person name="Johannesson H."/>
        </authorList>
    </citation>
    <scope>NUCLEOTIDE SEQUENCE</scope>
    <source>
        <strain evidence="2">SMH2532-1</strain>
    </source>
</reference>
<feature type="region of interest" description="Disordered" evidence="1">
    <location>
        <begin position="1"/>
        <end position="41"/>
    </location>
</feature>
<organism evidence="2 3">
    <name type="scientific">Cercophora newfieldiana</name>
    <dbReference type="NCBI Taxonomy" id="92897"/>
    <lineage>
        <taxon>Eukaryota</taxon>
        <taxon>Fungi</taxon>
        <taxon>Dikarya</taxon>
        <taxon>Ascomycota</taxon>
        <taxon>Pezizomycotina</taxon>
        <taxon>Sordariomycetes</taxon>
        <taxon>Sordariomycetidae</taxon>
        <taxon>Sordariales</taxon>
        <taxon>Lasiosphaeriaceae</taxon>
        <taxon>Cercophora</taxon>
    </lineage>
</organism>
<feature type="compositionally biased region" description="Polar residues" evidence="1">
    <location>
        <begin position="18"/>
        <end position="32"/>
    </location>
</feature>
<keyword evidence="3" id="KW-1185">Reference proteome</keyword>
<name>A0AA39XS09_9PEZI</name>
<accession>A0AA39XS09</accession>
<dbReference type="EMBL" id="JAULSV010000007">
    <property type="protein sequence ID" value="KAK0639168.1"/>
    <property type="molecule type" value="Genomic_DNA"/>
</dbReference>
<evidence type="ECO:0000256" key="1">
    <source>
        <dbReference type="SAM" id="MobiDB-lite"/>
    </source>
</evidence>
<proteinExistence type="predicted"/>
<evidence type="ECO:0000313" key="2">
    <source>
        <dbReference type="EMBL" id="KAK0639168.1"/>
    </source>
</evidence>
<gene>
    <name evidence="2" type="ORF">B0T16DRAFT_462868</name>
</gene>
<evidence type="ECO:0008006" key="4">
    <source>
        <dbReference type="Google" id="ProtNLM"/>
    </source>
</evidence>
<sequence>MAFNPFEGSASGLPLPDTTVSDQLAPTATPNPNYRGDPTLDRNISATDIPAAASCSFWITDLPPACTISALLASVRGAGRVFSSSLCPPDDKHPYTSAAKLVFFEKEAAQRFFDGANPRGFVVGGYRARVIRHRVLVRKIAGVPCKTRVLVITGPVEKVNVRYLEGMWRTIFKWGGGGGYVDVGGGDAYDEDG</sequence>
<dbReference type="Proteomes" id="UP001174936">
    <property type="component" value="Unassembled WGS sequence"/>
</dbReference>
<evidence type="ECO:0000313" key="3">
    <source>
        <dbReference type="Proteomes" id="UP001174936"/>
    </source>
</evidence>
<comment type="caution">
    <text evidence="2">The sequence shown here is derived from an EMBL/GenBank/DDBJ whole genome shotgun (WGS) entry which is preliminary data.</text>
</comment>
<protein>
    <recommendedName>
        <fullName evidence="4">RRM domain-containing protein</fullName>
    </recommendedName>
</protein>
<dbReference type="AlphaFoldDB" id="A0AA39XS09"/>